<gene>
    <name evidence="1" type="ORF">HSBAA_18350</name>
</gene>
<name>A0A455U6R8_9GAMM</name>
<accession>A0A455U6R8</accession>
<evidence type="ECO:0000313" key="1">
    <source>
        <dbReference type="EMBL" id="BBI60529.1"/>
    </source>
</evidence>
<protein>
    <submittedName>
        <fullName evidence="1">Uncharacterized protein</fullName>
    </submittedName>
</protein>
<dbReference type="EMBL" id="AP019514">
    <property type="protein sequence ID" value="BBI60529.1"/>
    <property type="molecule type" value="Genomic_DNA"/>
</dbReference>
<evidence type="ECO:0000313" key="2">
    <source>
        <dbReference type="Proteomes" id="UP000320231"/>
    </source>
</evidence>
<sequence length="83" mass="9087">MVRIVRPIPQRPFIDGLLPLPVSQTARCCDGAVSGSQAGSRVATLFSPKSCHSVKEHLGYAYRAVMRSGNYPTLDRTSLMRPI</sequence>
<reference evidence="1 2" key="1">
    <citation type="journal article" date="2019" name="Microbiol. Resour. Announc.">
        <title>Complete Genome Sequence of Halomonas sulfidaeris Strain Esulfide1 Isolated from a Metal Sulfide Rock at a Depth of 2,200 Meters, Obtained Using Nanopore Sequencing.</title>
        <authorList>
            <person name="Saito M."/>
            <person name="Nishigata A."/>
            <person name="Galipon J."/>
            <person name="Arakawa K."/>
        </authorList>
    </citation>
    <scope>NUCLEOTIDE SEQUENCE [LARGE SCALE GENOMIC DNA]</scope>
    <source>
        <strain evidence="1 2">ATCC BAA-803</strain>
    </source>
</reference>
<dbReference type="KEGG" id="hsr:HSBAA_18350"/>
<dbReference type="Proteomes" id="UP000320231">
    <property type="component" value="Chromosome"/>
</dbReference>
<organism evidence="1 2">
    <name type="scientific">Vreelandella sulfidaeris</name>
    <dbReference type="NCBI Taxonomy" id="115553"/>
    <lineage>
        <taxon>Bacteria</taxon>
        <taxon>Pseudomonadati</taxon>
        <taxon>Pseudomonadota</taxon>
        <taxon>Gammaproteobacteria</taxon>
        <taxon>Oceanospirillales</taxon>
        <taxon>Halomonadaceae</taxon>
        <taxon>Vreelandella</taxon>
    </lineage>
</organism>
<proteinExistence type="predicted"/>
<dbReference type="AlphaFoldDB" id="A0A455U6R8"/>